<dbReference type="OrthoDB" id="9815116at2"/>
<feature type="domain" description="AAA" evidence="5">
    <location>
        <begin position="3"/>
        <end position="184"/>
    </location>
</feature>
<dbReference type="CDD" id="cd02042">
    <property type="entry name" value="ParAB_family"/>
    <property type="match status" value="1"/>
</dbReference>
<proteinExistence type="inferred from homology"/>
<comment type="subunit">
    <text evidence="3">Dimerizes in the presence of ATP but not ADP; ATP-binding is required for double-stranded (ds)DNA-binding. Interacts with DnaA.</text>
</comment>
<dbReference type="Pfam" id="PF13614">
    <property type="entry name" value="AAA_31"/>
    <property type="match status" value="1"/>
</dbReference>
<dbReference type="InterPro" id="IPR050678">
    <property type="entry name" value="DNA_Partitioning_ATPase"/>
</dbReference>
<comment type="catalytic activity">
    <reaction evidence="2">
        <text>ATP + H2O = ADP + phosphate + H(+)</text>
        <dbReference type="Rhea" id="RHEA:13065"/>
        <dbReference type="ChEBI" id="CHEBI:15377"/>
        <dbReference type="ChEBI" id="CHEBI:15378"/>
        <dbReference type="ChEBI" id="CHEBI:30616"/>
        <dbReference type="ChEBI" id="CHEBI:43474"/>
        <dbReference type="ChEBI" id="CHEBI:456216"/>
    </reaction>
</comment>
<evidence type="ECO:0000256" key="3">
    <source>
        <dbReference type="ARBA" id="ARBA00062323"/>
    </source>
</evidence>
<dbReference type="Proteomes" id="UP000295718">
    <property type="component" value="Unassembled WGS sequence"/>
</dbReference>
<dbReference type="EMBL" id="SLUO01000008">
    <property type="protein sequence ID" value="TCL57682.1"/>
    <property type="molecule type" value="Genomic_DNA"/>
</dbReference>
<dbReference type="InterPro" id="IPR027417">
    <property type="entry name" value="P-loop_NTPase"/>
</dbReference>
<evidence type="ECO:0000313" key="7">
    <source>
        <dbReference type="Proteomes" id="UP000295718"/>
    </source>
</evidence>
<evidence type="ECO:0000259" key="5">
    <source>
        <dbReference type="Pfam" id="PF13614"/>
    </source>
</evidence>
<evidence type="ECO:0000256" key="1">
    <source>
        <dbReference type="ARBA" id="ARBA00006976"/>
    </source>
</evidence>
<reference evidence="6 7" key="1">
    <citation type="submission" date="2019-03" db="EMBL/GenBank/DDBJ databases">
        <title>Genomic Encyclopedia of Type Strains, Phase IV (KMG-IV): sequencing the most valuable type-strain genomes for metagenomic binning, comparative biology and taxonomic classification.</title>
        <authorList>
            <person name="Goeker M."/>
        </authorList>
    </citation>
    <scope>NUCLEOTIDE SEQUENCE [LARGE SCALE GENOMIC DNA]</scope>
    <source>
        <strain evidence="6 7">DSM 100556</strain>
    </source>
</reference>
<gene>
    <name evidence="6" type="ORF">EDD76_108217</name>
</gene>
<protein>
    <recommendedName>
        <fullName evidence="4">Sporulation initiation inhibitor protein Soj</fullName>
    </recommendedName>
</protein>
<keyword evidence="7" id="KW-1185">Reference proteome</keyword>
<sequence>MGKVWGIVNRKGGVGKTTTAITLSHLLSKEGYKVALIDFDGQRHSTIVSGVTEPEKLSVSIYEILKCIVMEEEIPAREDYVITTDSGVDLIPSNNKLDSFEKLMSDTTFAEYKLKEFVDTIREDYDYILIDCMPKMGTPMINVMICCDGLIIPVQSEPLAVEGMGEFLRAFHKIKSNVNAKLEVIGILITMDSERTRVSKRVKAQLQQALGEKVRIFTNCIPRSTRVPDATDAGMTICEYEPENAASKAYYKLVKELIKDGSQDTESADTQFSA</sequence>
<evidence type="ECO:0000256" key="2">
    <source>
        <dbReference type="ARBA" id="ARBA00049360"/>
    </source>
</evidence>
<comment type="caution">
    <text evidence="6">The sequence shown here is derived from an EMBL/GenBank/DDBJ whole genome shotgun (WGS) entry which is preliminary data.</text>
</comment>
<organism evidence="6 7">
    <name type="scientific">Kineothrix alysoides</name>
    <dbReference type="NCBI Taxonomy" id="1469948"/>
    <lineage>
        <taxon>Bacteria</taxon>
        <taxon>Bacillati</taxon>
        <taxon>Bacillota</taxon>
        <taxon>Clostridia</taxon>
        <taxon>Lachnospirales</taxon>
        <taxon>Lachnospiraceae</taxon>
        <taxon>Kineothrix</taxon>
    </lineage>
</organism>
<name>A0A4V2QBU0_9FIRM</name>
<dbReference type="InterPro" id="IPR025669">
    <property type="entry name" value="AAA_dom"/>
</dbReference>
<dbReference type="AlphaFoldDB" id="A0A4V2QBU0"/>
<accession>A0A4V2QBU0</accession>
<dbReference type="Gene3D" id="3.40.50.300">
    <property type="entry name" value="P-loop containing nucleotide triphosphate hydrolases"/>
    <property type="match status" value="1"/>
</dbReference>
<dbReference type="RefSeq" id="WP_051869894.1">
    <property type="nucleotide sequence ID" value="NZ_JPNB01000003.1"/>
</dbReference>
<comment type="similarity">
    <text evidence="1">Belongs to the ParA family.</text>
</comment>
<dbReference type="PANTHER" id="PTHR13696:SF98">
    <property type="entry name" value="PLASMID PARTITION PROTEIN A"/>
    <property type="match status" value="1"/>
</dbReference>
<evidence type="ECO:0000256" key="4">
    <source>
        <dbReference type="ARBA" id="ARBA00071824"/>
    </source>
</evidence>
<evidence type="ECO:0000313" key="6">
    <source>
        <dbReference type="EMBL" id="TCL57682.1"/>
    </source>
</evidence>
<dbReference type="SUPFAM" id="SSF52540">
    <property type="entry name" value="P-loop containing nucleoside triphosphate hydrolases"/>
    <property type="match status" value="1"/>
</dbReference>
<dbReference type="PANTHER" id="PTHR13696">
    <property type="entry name" value="P-LOOP CONTAINING NUCLEOSIDE TRIPHOSPHATE HYDROLASE"/>
    <property type="match status" value="1"/>
</dbReference>
<dbReference type="FunFam" id="3.40.50.300:FF:000285">
    <property type="entry name" value="Sporulation initiation inhibitor Soj"/>
    <property type="match status" value="1"/>
</dbReference>
<dbReference type="STRING" id="1469948.GCA_000732725_03903"/>